<feature type="transmembrane region" description="Helical" evidence="1">
    <location>
        <begin position="34"/>
        <end position="53"/>
    </location>
</feature>
<keyword evidence="3" id="KW-1185">Reference proteome</keyword>
<dbReference type="Proteomes" id="UP000570517">
    <property type="component" value="Unassembled WGS sequence"/>
</dbReference>
<feature type="transmembrane region" description="Helical" evidence="1">
    <location>
        <begin position="342"/>
        <end position="360"/>
    </location>
</feature>
<feature type="transmembrane region" description="Helical" evidence="1">
    <location>
        <begin position="219"/>
        <end position="250"/>
    </location>
</feature>
<gene>
    <name evidence="2" type="ORF">HLY00_4079</name>
</gene>
<proteinExistence type="predicted"/>
<organism evidence="2 3">
    <name type="scientific">Mycolicibacterium hippocampi</name>
    <dbReference type="NCBI Taxonomy" id="659824"/>
    <lineage>
        <taxon>Bacteria</taxon>
        <taxon>Bacillati</taxon>
        <taxon>Actinomycetota</taxon>
        <taxon>Actinomycetes</taxon>
        <taxon>Mycobacteriales</taxon>
        <taxon>Mycobacteriaceae</taxon>
        <taxon>Mycolicibacterium</taxon>
    </lineage>
</organism>
<evidence type="ECO:0008006" key="4">
    <source>
        <dbReference type="Google" id="ProtNLM"/>
    </source>
</evidence>
<feature type="transmembrane region" description="Helical" evidence="1">
    <location>
        <begin position="160"/>
        <end position="177"/>
    </location>
</feature>
<keyword evidence="1" id="KW-0472">Membrane</keyword>
<evidence type="ECO:0000313" key="2">
    <source>
        <dbReference type="EMBL" id="NVN53728.1"/>
    </source>
</evidence>
<accession>A0A850PT67</accession>
<dbReference type="EMBL" id="JABFYL010000049">
    <property type="protein sequence ID" value="NVN53728.1"/>
    <property type="molecule type" value="Genomic_DNA"/>
</dbReference>
<dbReference type="AlphaFoldDB" id="A0A850PT67"/>
<evidence type="ECO:0000313" key="3">
    <source>
        <dbReference type="Proteomes" id="UP000570517"/>
    </source>
</evidence>
<feature type="transmembrane region" description="Helical" evidence="1">
    <location>
        <begin position="439"/>
        <end position="462"/>
    </location>
</feature>
<reference evidence="2 3" key="1">
    <citation type="submission" date="2020-05" db="EMBL/GenBank/DDBJ databases">
        <title>Draft genome sequence of Mycobacterium hippocampi DL, isolated from European seabass, Dicentrarchus labrax, reared in fish farms.</title>
        <authorList>
            <person name="Stathopoulou P."/>
            <person name="Asimakis E."/>
            <person name="Tzokas K."/>
            <person name="Batargias C."/>
            <person name="Tsiamis G."/>
        </authorList>
    </citation>
    <scope>NUCLEOTIDE SEQUENCE [LARGE SCALE GENOMIC DNA]</scope>
    <source>
        <strain evidence="2 3">DL</strain>
    </source>
</reference>
<sequence length="631" mass="68627">MWVAAVAVPTGATLIVFAYHHAAGLAEPDDLQFALYWAGFLAGMLSLAALACARRTDGVTRACALAGIGLFGMIPRLQRFGPAGSDEFIHLRQTMEAFFDGEVGHTLFLLPISEEFFGLHQLTSAFARLTGFPVWYAAMTVILLAHVLSVLAIYQLCRTVGVPAPGAAVGAIMYTLNPSWLFFNAAFSYESVALPLALWCLAATVAAGRATNKPAGRPIAAALLCVFVLPIVHHLSTIMLCVILALLIAARFAYWFPRTIVGGLGASRERLWPLVLIWCSLLASIHLWWSEKYDWLLSYLSPAWTEGLSQLGKILDGIGRSAGQRSLFGNSLNPIYEVVSGYLYPFVVLALFLWSLVVLWRHRRNVGTTLWAFAVLGAMFFASMPMLLTHGGAEGAHRSWGYSFIGIAVVCGMAWSYGPRSKMTVTKPFRSFVGALGRPGVRAGAACAVFTVLAFGSATLGVNLSTRFPGTANVGDDARSMSKEGMAVAAWMAAHAPVDTPVLGDRYVSLQIGSLGRMSALRPSANFPIWDLYMSAAPVRPEVLKQIWDSDIRYFVVDSRMATTRPRLGYWFTRNEPGVRSDDVFPQAALDRFNCLPWLQGVFAAGPLTVYEVNGDTLRRTAAGTCEVRTE</sequence>
<name>A0A850PT67_9MYCO</name>
<feature type="transmembrane region" description="Helical" evidence="1">
    <location>
        <begin position="369"/>
        <end position="388"/>
    </location>
</feature>
<protein>
    <recommendedName>
        <fullName evidence="4">Glycosyltransferase RgtA/B/C/D-like domain-containing protein</fullName>
    </recommendedName>
</protein>
<evidence type="ECO:0000256" key="1">
    <source>
        <dbReference type="SAM" id="Phobius"/>
    </source>
</evidence>
<keyword evidence="1" id="KW-0812">Transmembrane</keyword>
<feature type="transmembrane region" description="Helical" evidence="1">
    <location>
        <begin position="271"/>
        <end position="289"/>
    </location>
</feature>
<feature type="transmembrane region" description="Helical" evidence="1">
    <location>
        <begin position="189"/>
        <end position="207"/>
    </location>
</feature>
<keyword evidence="1" id="KW-1133">Transmembrane helix</keyword>
<comment type="caution">
    <text evidence="2">The sequence shown here is derived from an EMBL/GenBank/DDBJ whole genome shotgun (WGS) entry which is preliminary data.</text>
</comment>
<feature type="transmembrane region" description="Helical" evidence="1">
    <location>
        <begin position="134"/>
        <end position="154"/>
    </location>
</feature>
<feature type="transmembrane region" description="Helical" evidence="1">
    <location>
        <begin position="400"/>
        <end position="418"/>
    </location>
</feature>